<keyword evidence="4" id="KW-0804">Transcription</keyword>
<keyword evidence="10" id="KW-1185">Reference proteome</keyword>
<dbReference type="CDD" id="cd00167">
    <property type="entry name" value="SANT"/>
    <property type="match status" value="1"/>
</dbReference>
<keyword evidence="3" id="KW-0238">DNA-binding</keyword>
<dbReference type="PROSITE" id="PS51293">
    <property type="entry name" value="SANT"/>
    <property type="match status" value="1"/>
</dbReference>
<evidence type="ECO:0000256" key="5">
    <source>
        <dbReference type="ARBA" id="ARBA00023242"/>
    </source>
</evidence>
<evidence type="ECO:0000256" key="2">
    <source>
        <dbReference type="ARBA" id="ARBA00023015"/>
    </source>
</evidence>
<reference evidence="9" key="1">
    <citation type="submission" date="2021-01" db="UniProtKB">
        <authorList>
            <consortium name="EnsemblPlants"/>
        </authorList>
    </citation>
    <scope>IDENTIFICATION</scope>
</reference>
<evidence type="ECO:0000313" key="10">
    <source>
        <dbReference type="Proteomes" id="UP000594263"/>
    </source>
</evidence>
<sequence length="319" mass="35271">MVSVRTNSSSSKVQSELDPMDASMPGLSNSLQPPMDPEDMMSKKIRKPYVISKSRESWTDIEHDKFLEALHLFDRDWKKIEAFVSSKTVIQIRSHAQKYFLKIQKNGMTEHVPPPRPKRKAAHPYPQKASKIAHMDFQMVGSIQPPAPPPQPGYALPSLSSMPSSSAEFSSWTRSSAPPLDMSHISKDGGAILGATGASNFGCSSSNESSSRTWCTNMSNEPGNSDMPIRVMPDFAQVYNFIGSVFDPNTSDHLQKLKTMDPINVETALLLMRNLAINLTSPEFEDHRHLLASYDVLPGKGKAFDDLHTGIHQSAISTT</sequence>
<feature type="domain" description="SANT" evidence="7">
    <location>
        <begin position="53"/>
        <end position="106"/>
    </location>
</feature>
<feature type="compositionally biased region" description="Polar residues" evidence="6">
    <location>
        <begin position="1"/>
        <end position="14"/>
    </location>
</feature>
<organism evidence="9 10">
    <name type="scientific">Kalanchoe fedtschenkoi</name>
    <name type="common">Lavender scallops</name>
    <name type="synonym">South American air plant</name>
    <dbReference type="NCBI Taxonomy" id="63787"/>
    <lineage>
        <taxon>Eukaryota</taxon>
        <taxon>Viridiplantae</taxon>
        <taxon>Streptophyta</taxon>
        <taxon>Embryophyta</taxon>
        <taxon>Tracheophyta</taxon>
        <taxon>Spermatophyta</taxon>
        <taxon>Magnoliopsida</taxon>
        <taxon>eudicotyledons</taxon>
        <taxon>Gunneridae</taxon>
        <taxon>Pentapetalae</taxon>
        <taxon>Saxifragales</taxon>
        <taxon>Crassulaceae</taxon>
        <taxon>Kalanchoe</taxon>
    </lineage>
</organism>
<dbReference type="GO" id="GO:0005634">
    <property type="term" value="C:nucleus"/>
    <property type="evidence" value="ECO:0007669"/>
    <property type="project" value="UniProtKB-SubCell"/>
</dbReference>
<keyword evidence="5" id="KW-0539">Nucleus</keyword>
<proteinExistence type="predicted"/>
<feature type="domain" description="HTH myb-type" evidence="8">
    <location>
        <begin position="52"/>
        <end position="104"/>
    </location>
</feature>
<evidence type="ECO:0000256" key="6">
    <source>
        <dbReference type="SAM" id="MobiDB-lite"/>
    </source>
</evidence>
<name>A0A7N0ZRS6_KALFE</name>
<dbReference type="Pfam" id="PF00249">
    <property type="entry name" value="Myb_DNA-binding"/>
    <property type="match status" value="1"/>
</dbReference>
<dbReference type="InterPro" id="IPR017930">
    <property type="entry name" value="Myb_dom"/>
</dbReference>
<dbReference type="GO" id="GO:0010468">
    <property type="term" value="P:regulation of gene expression"/>
    <property type="evidence" value="ECO:0007669"/>
    <property type="project" value="UniProtKB-ARBA"/>
</dbReference>
<evidence type="ECO:0000259" key="7">
    <source>
        <dbReference type="PROSITE" id="PS51293"/>
    </source>
</evidence>
<dbReference type="EnsemblPlants" id="Kaladp0022s0168.1.v1.1">
    <property type="protein sequence ID" value="Kaladp0022s0168.1.v1.1"/>
    <property type="gene ID" value="Kaladp0022s0168.v1.1"/>
</dbReference>
<comment type="subcellular location">
    <subcellularLocation>
        <location evidence="1">Nucleus</location>
    </subcellularLocation>
</comment>
<dbReference type="Proteomes" id="UP000594263">
    <property type="component" value="Unplaced"/>
</dbReference>
<dbReference type="AlphaFoldDB" id="A0A7N0ZRS6"/>
<keyword evidence="2" id="KW-0805">Transcription regulation</keyword>
<evidence type="ECO:0000256" key="1">
    <source>
        <dbReference type="ARBA" id="ARBA00004123"/>
    </source>
</evidence>
<dbReference type="Gramene" id="Kaladp0022s0168.1.v1.1">
    <property type="protein sequence ID" value="Kaladp0022s0168.1.v1.1"/>
    <property type="gene ID" value="Kaladp0022s0168.v1.1"/>
</dbReference>
<dbReference type="SMART" id="SM00717">
    <property type="entry name" value="SANT"/>
    <property type="match status" value="1"/>
</dbReference>
<dbReference type="InterPro" id="IPR009057">
    <property type="entry name" value="Homeodomain-like_sf"/>
</dbReference>
<evidence type="ECO:0000256" key="4">
    <source>
        <dbReference type="ARBA" id="ARBA00023163"/>
    </source>
</evidence>
<dbReference type="PROSITE" id="PS51294">
    <property type="entry name" value="HTH_MYB"/>
    <property type="match status" value="1"/>
</dbReference>
<dbReference type="Pfam" id="PF24904">
    <property type="entry name" value="RVE6"/>
    <property type="match status" value="1"/>
</dbReference>
<feature type="region of interest" description="Disordered" evidence="6">
    <location>
        <begin position="1"/>
        <end position="44"/>
    </location>
</feature>
<dbReference type="NCBIfam" id="TIGR01557">
    <property type="entry name" value="myb_SHAQKYF"/>
    <property type="match status" value="1"/>
</dbReference>
<dbReference type="PANTHER" id="PTHR12802:SF146">
    <property type="entry name" value="PROTEIN REVEILLE 3"/>
    <property type="match status" value="1"/>
</dbReference>
<accession>A0A7N0ZRS6</accession>
<dbReference type="InterPro" id="IPR017884">
    <property type="entry name" value="SANT_dom"/>
</dbReference>
<dbReference type="GO" id="GO:0003677">
    <property type="term" value="F:DNA binding"/>
    <property type="evidence" value="ECO:0007669"/>
    <property type="project" value="UniProtKB-KW"/>
</dbReference>
<dbReference type="Gene3D" id="1.10.10.60">
    <property type="entry name" value="Homeodomain-like"/>
    <property type="match status" value="1"/>
</dbReference>
<dbReference type="SUPFAM" id="SSF46689">
    <property type="entry name" value="Homeodomain-like"/>
    <property type="match status" value="1"/>
</dbReference>
<evidence type="ECO:0000259" key="8">
    <source>
        <dbReference type="PROSITE" id="PS51294"/>
    </source>
</evidence>
<dbReference type="InterPro" id="IPR001005">
    <property type="entry name" value="SANT/Myb"/>
</dbReference>
<evidence type="ECO:0000313" key="9">
    <source>
        <dbReference type="EnsemblPlants" id="Kaladp0022s0168.1.v1.1"/>
    </source>
</evidence>
<evidence type="ECO:0000256" key="3">
    <source>
        <dbReference type="ARBA" id="ARBA00023125"/>
    </source>
</evidence>
<dbReference type="PANTHER" id="PTHR12802">
    <property type="entry name" value="SWI/SNF COMPLEX-RELATED"/>
    <property type="match status" value="1"/>
</dbReference>
<evidence type="ECO:0008006" key="11">
    <source>
        <dbReference type="Google" id="ProtNLM"/>
    </source>
</evidence>
<dbReference type="InterPro" id="IPR006447">
    <property type="entry name" value="Myb_dom_plants"/>
</dbReference>
<dbReference type="FunFam" id="1.10.10.60:FF:000023">
    <property type="entry name" value="protein REVEILLE 6 isoform X1"/>
    <property type="match status" value="1"/>
</dbReference>
<protein>
    <recommendedName>
        <fullName evidence="11">MYB transcription factor</fullName>
    </recommendedName>
</protein>